<dbReference type="Gene3D" id="3.30.450.40">
    <property type="match status" value="2"/>
</dbReference>
<dbReference type="GO" id="GO:0003677">
    <property type="term" value="F:DNA binding"/>
    <property type="evidence" value="ECO:0007669"/>
    <property type="project" value="UniProtKB-KW"/>
</dbReference>
<dbReference type="InterPro" id="IPR029016">
    <property type="entry name" value="GAF-like_dom_sf"/>
</dbReference>
<accession>A0ABR9HZW9</accession>
<evidence type="ECO:0000313" key="2">
    <source>
        <dbReference type="Proteomes" id="UP000631670"/>
    </source>
</evidence>
<name>A0ABR9HZW9_9PSEU</name>
<keyword evidence="2" id="KW-1185">Reference proteome</keyword>
<dbReference type="PANTHER" id="PTHR30136:SF35">
    <property type="entry name" value="HTH-TYPE TRANSCRIPTIONAL REGULATOR RV1719"/>
    <property type="match status" value="1"/>
</dbReference>
<evidence type="ECO:0000313" key="1">
    <source>
        <dbReference type="EMBL" id="MBE1496497.1"/>
    </source>
</evidence>
<gene>
    <name evidence="1" type="ORF">H4696_003597</name>
</gene>
<dbReference type="PANTHER" id="PTHR30136">
    <property type="entry name" value="HELIX-TURN-HELIX TRANSCRIPTIONAL REGULATOR, ICLR FAMILY"/>
    <property type="match status" value="1"/>
</dbReference>
<protein>
    <submittedName>
        <fullName evidence="1">DNA-binding IclR family transcriptional regulator</fullName>
    </submittedName>
</protein>
<organism evidence="1 2">
    <name type="scientific">Amycolatopsis lexingtonensis</name>
    <dbReference type="NCBI Taxonomy" id="218822"/>
    <lineage>
        <taxon>Bacteria</taxon>
        <taxon>Bacillati</taxon>
        <taxon>Actinomycetota</taxon>
        <taxon>Actinomycetes</taxon>
        <taxon>Pseudonocardiales</taxon>
        <taxon>Pseudonocardiaceae</taxon>
        <taxon>Amycolatopsis</taxon>
    </lineage>
</organism>
<dbReference type="RefSeq" id="WP_143265379.1">
    <property type="nucleotide sequence ID" value="NZ_JADBEG010000001.1"/>
</dbReference>
<comment type="caution">
    <text evidence="1">The sequence shown here is derived from an EMBL/GenBank/DDBJ whole genome shotgun (WGS) entry which is preliminary data.</text>
</comment>
<keyword evidence="1" id="KW-0238">DNA-binding</keyword>
<reference evidence="1 2" key="1">
    <citation type="submission" date="2020-10" db="EMBL/GenBank/DDBJ databases">
        <title>Sequencing the genomes of 1000 actinobacteria strains.</title>
        <authorList>
            <person name="Klenk H.-P."/>
        </authorList>
    </citation>
    <scope>NUCLEOTIDE SEQUENCE [LARGE SCALE GENOMIC DNA]</scope>
    <source>
        <strain evidence="1 2">DSM 44653</strain>
    </source>
</reference>
<dbReference type="InterPro" id="IPR050707">
    <property type="entry name" value="HTH_MetabolicPath_Reg"/>
</dbReference>
<dbReference type="Proteomes" id="UP000631670">
    <property type="component" value="Unassembled WGS sequence"/>
</dbReference>
<dbReference type="SUPFAM" id="SSF55781">
    <property type="entry name" value="GAF domain-like"/>
    <property type="match status" value="2"/>
</dbReference>
<dbReference type="EMBL" id="JADBEG010000001">
    <property type="protein sequence ID" value="MBE1496497.1"/>
    <property type="molecule type" value="Genomic_DNA"/>
</dbReference>
<proteinExistence type="predicted"/>
<sequence length="124" mass="12521">MRTTSSPNREAAQPRLLSLAEDTGESASLVVLDGAEVVYVARTGRRSGGGRGGAGGGSALSVSALVRDASGAVVAALASSTSSGRSDVETLRREVVPLVVRTAARISADLGHRVVPGTGREGFF</sequence>